<evidence type="ECO:0000256" key="1">
    <source>
        <dbReference type="ARBA" id="ARBA00022741"/>
    </source>
</evidence>
<keyword evidence="1" id="KW-0547">Nucleotide-binding</keyword>
<dbReference type="PANTHER" id="PTHR44329:SF298">
    <property type="entry name" value="MIXED LINEAGE KINASE DOMAIN-LIKE PROTEIN"/>
    <property type="match status" value="1"/>
</dbReference>
<feature type="region of interest" description="Disordered" evidence="3">
    <location>
        <begin position="505"/>
        <end position="524"/>
    </location>
</feature>
<keyword evidence="2" id="KW-0067">ATP-binding</keyword>
<dbReference type="InterPro" id="IPR051681">
    <property type="entry name" value="Ser/Thr_Kinases-Pseudokinases"/>
</dbReference>
<dbReference type="Proteomes" id="UP000757232">
    <property type="component" value="Unassembled WGS sequence"/>
</dbReference>
<feature type="region of interest" description="Disordered" evidence="3">
    <location>
        <begin position="775"/>
        <end position="890"/>
    </location>
</feature>
<dbReference type="SMART" id="SM00220">
    <property type="entry name" value="S_TKc"/>
    <property type="match status" value="1"/>
</dbReference>
<dbReference type="Pfam" id="PF07714">
    <property type="entry name" value="PK_Tyr_Ser-Thr"/>
    <property type="match status" value="1"/>
</dbReference>
<gene>
    <name evidence="5" type="ORF">A7U60_g8281</name>
</gene>
<feature type="compositionally biased region" description="Acidic residues" evidence="3">
    <location>
        <begin position="861"/>
        <end position="876"/>
    </location>
</feature>
<dbReference type="InterPro" id="IPR011009">
    <property type="entry name" value="Kinase-like_dom_sf"/>
</dbReference>
<comment type="caution">
    <text evidence="5">The sequence shown here is derived from an EMBL/GenBank/DDBJ whole genome shotgun (WGS) entry which is preliminary data.</text>
</comment>
<feature type="compositionally biased region" description="Low complexity" evidence="3">
    <location>
        <begin position="790"/>
        <end position="799"/>
    </location>
</feature>
<dbReference type="InterPro" id="IPR008271">
    <property type="entry name" value="Ser/Thr_kinase_AS"/>
</dbReference>
<evidence type="ECO:0000313" key="6">
    <source>
        <dbReference type="Proteomes" id="UP000757232"/>
    </source>
</evidence>
<dbReference type="OrthoDB" id="346907at2759"/>
<feature type="region of interest" description="Disordered" evidence="3">
    <location>
        <begin position="565"/>
        <end position="604"/>
    </location>
</feature>
<evidence type="ECO:0000256" key="3">
    <source>
        <dbReference type="SAM" id="MobiDB-lite"/>
    </source>
</evidence>
<dbReference type="InterPro" id="IPR000719">
    <property type="entry name" value="Prot_kinase_dom"/>
</dbReference>
<dbReference type="GO" id="GO:0005524">
    <property type="term" value="F:ATP binding"/>
    <property type="evidence" value="ECO:0007669"/>
    <property type="project" value="UniProtKB-KW"/>
</dbReference>
<dbReference type="GO" id="GO:0004674">
    <property type="term" value="F:protein serine/threonine kinase activity"/>
    <property type="evidence" value="ECO:0007669"/>
    <property type="project" value="TreeGrafter"/>
</dbReference>
<evidence type="ECO:0000256" key="2">
    <source>
        <dbReference type="ARBA" id="ARBA00022840"/>
    </source>
</evidence>
<protein>
    <recommendedName>
        <fullName evidence="4">Protein kinase domain-containing protein</fullName>
    </recommendedName>
</protein>
<sequence>MEANGGFCDVFVGNVLSKHLLHSCTTSDEPIVKVAIKRLRVRLGRDMQLAKSLAREMRIWSKLDHPNILPLLGYMLESDYPSLISEWMELGTVRNFLNSHPEWSIAHLALGVAAGLEFMHARDIIHSDLKADNILISKYYQPLICDFGISRILDSSQSAFVSTTHDGHAKGSMRWMAVELLDPCEDVEPKHSKETDVWAFGMTLYEMVLKNLPYYHLKQDARVVLAVMNGELPMLPSFSEIDTHLSASTYSLFCAICRGCWARSPEERPTMSQIMGRLLLLLSSNTQASVEDTLVLKRNNAATMSLNSILPFHVKLKERVITLEMSKQAIIQIKQMKREAIREGRKDLSCVLLLSLLTFERLCKVLQPEPSKFLSDEDRVVFHHRFEVLYNLIKDCLKSLPSYLSATDDEETVKSIIKMEDICAKQQLLLPQVYVLDVPALQALVEKSLTYRLRVFWICSELRIMSSTEQNKRQQAGAPTDPRQNSTHPRVSSQQQMNEGLPQDLLSSSSARFGGSTVTRVPTSPEFNVGGGLYDLHSRRSSTDAYSNGDHLSTLKSAASLSPHLPLEYGSNTQTKGCEQVHPLSTSDRFDEDQQALSRESTLLPSPLSSEASVDIPFVANFNCVENGRSVEETTSFFTQHAMKLAPQGLTPRPLQNEENGMVATPRNREHEMRELKEFWKQYLSTPLIGPSLGAVSKAELPNNQLGSLGDGSRLTPELGLPGVVSLQSVRATADENAVVPFHVTNSKSHSRAQHPALRNKEDLKRFEQAVLARSPPNLTLVQPPKGRHSISSSASPHSASDRQSQPPGAGLELGSIEDRKSIDDGPGPGEPSPECGVKRSAPQVLEDLIQKRAKVRRDECEDAVDGSESDAEESSDTGSPSNRFDGLHSSMRASNMSLTNYHRSIQFAHSGTGGPGSGTETLHSAMDVVSISASDSINATPAAIENPVTTAINGPIGDANVVGTALASSLLDRFRQQSEPSGLRTNIVGVEMTDGKMDESCPSLVSYTVSPLQASHVVENAQLNPPPLGLPGVDGNALMQT</sequence>
<name>A0A9Q5HRT5_SANBA</name>
<dbReference type="InterPro" id="IPR001245">
    <property type="entry name" value="Ser-Thr/Tyr_kinase_cat_dom"/>
</dbReference>
<evidence type="ECO:0000259" key="4">
    <source>
        <dbReference type="PROSITE" id="PS50011"/>
    </source>
</evidence>
<keyword evidence="6" id="KW-1185">Reference proteome</keyword>
<accession>A0A9Q5HRT5</accession>
<dbReference type="SUPFAM" id="SSF56112">
    <property type="entry name" value="Protein kinase-like (PK-like)"/>
    <property type="match status" value="1"/>
</dbReference>
<dbReference type="Gene3D" id="1.10.510.10">
    <property type="entry name" value="Transferase(Phosphotransferase) domain 1"/>
    <property type="match status" value="1"/>
</dbReference>
<dbReference type="PANTHER" id="PTHR44329">
    <property type="entry name" value="SERINE/THREONINE-PROTEIN KINASE TNNI3K-RELATED"/>
    <property type="match status" value="1"/>
</dbReference>
<reference evidence="5" key="1">
    <citation type="submission" date="2016-06" db="EMBL/GenBank/DDBJ databases">
        <title>Draft Genome sequence of the fungus Inonotus baumii.</title>
        <authorList>
            <person name="Zhu H."/>
            <person name="Lin W."/>
        </authorList>
    </citation>
    <scope>NUCLEOTIDE SEQUENCE</scope>
    <source>
        <strain evidence="5">821</strain>
    </source>
</reference>
<feature type="compositionally biased region" description="Polar residues" evidence="3">
    <location>
        <begin position="570"/>
        <end position="587"/>
    </location>
</feature>
<evidence type="ECO:0000313" key="5">
    <source>
        <dbReference type="EMBL" id="OCB84756.1"/>
    </source>
</evidence>
<dbReference type="EMBL" id="LNZH02000214">
    <property type="protein sequence ID" value="OCB84756.1"/>
    <property type="molecule type" value="Genomic_DNA"/>
</dbReference>
<dbReference type="AlphaFoldDB" id="A0A9Q5HRT5"/>
<dbReference type="PROSITE" id="PS00108">
    <property type="entry name" value="PROTEIN_KINASE_ST"/>
    <property type="match status" value="1"/>
</dbReference>
<organism evidence="5 6">
    <name type="scientific">Sanghuangporus baumii</name>
    <name type="common">Phellinus baumii</name>
    <dbReference type="NCBI Taxonomy" id="108892"/>
    <lineage>
        <taxon>Eukaryota</taxon>
        <taxon>Fungi</taxon>
        <taxon>Dikarya</taxon>
        <taxon>Basidiomycota</taxon>
        <taxon>Agaricomycotina</taxon>
        <taxon>Agaricomycetes</taxon>
        <taxon>Hymenochaetales</taxon>
        <taxon>Hymenochaetaceae</taxon>
        <taxon>Sanghuangporus</taxon>
    </lineage>
</organism>
<feature type="compositionally biased region" description="Polar residues" evidence="3">
    <location>
        <begin position="482"/>
        <end position="498"/>
    </location>
</feature>
<dbReference type="PROSITE" id="PS50011">
    <property type="entry name" value="PROTEIN_KINASE_DOM"/>
    <property type="match status" value="1"/>
</dbReference>
<feature type="region of interest" description="Disordered" evidence="3">
    <location>
        <begin position="469"/>
        <end position="500"/>
    </location>
</feature>
<proteinExistence type="predicted"/>
<feature type="domain" description="Protein kinase" evidence="4">
    <location>
        <begin position="1"/>
        <end position="280"/>
    </location>
</feature>